<dbReference type="EMBL" id="BKCJ011495726">
    <property type="protein sequence ID" value="GFD38093.1"/>
    <property type="molecule type" value="Genomic_DNA"/>
</dbReference>
<reference evidence="2" key="1">
    <citation type="journal article" date="2019" name="Sci. Rep.">
        <title>Draft genome of Tanacetum cinerariifolium, the natural source of mosquito coil.</title>
        <authorList>
            <person name="Yamashiro T."/>
            <person name="Shiraishi A."/>
            <person name="Satake H."/>
            <person name="Nakayama K."/>
        </authorList>
    </citation>
    <scope>NUCLEOTIDE SEQUENCE</scope>
</reference>
<organism evidence="2">
    <name type="scientific">Tanacetum cinerariifolium</name>
    <name type="common">Dalmatian daisy</name>
    <name type="synonym">Chrysanthemum cinerariifolium</name>
    <dbReference type="NCBI Taxonomy" id="118510"/>
    <lineage>
        <taxon>Eukaryota</taxon>
        <taxon>Viridiplantae</taxon>
        <taxon>Streptophyta</taxon>
        <taxon>Embryophyta</taxon>
        <taxon>Tracheophyta</taxon>
        <taxon>Spermatophyta</taxon>
        <taxon>Magnoliopsida</taxon>
        <taxon>eudicotyledons</taxon>
        <taxon>Gunneridae</taxon>
        <taxon>Pentapetalae</taxon>
        <taxon>asterids</taxon>
        <taxon>campanulids</taxon>
        <taxon>Asterales</taxon>
        <taxon>Asteraceae</taxon>
        <taxon>Asteroideae</taxon>
        <taxon>Anthemideae</taxon>
        <taxon>Anthemidinae</taxon>
        <taxon>Tanacetum</taxon>
    </lineage>
</organism>
<feature type="region of interest" description="Disordered" evidence="1">
    <location>
        <begin position="1"/>
        <end position="87"/>
    </location>
</feature>
<sequence>GYIDDSNPEEDEEDPEEDPVDYPANGEDNDDNESSDDDDDDDDVEKDGELIMSPQAEDTEAFETNESASTPPTSPHHIILFFRPNPI</sequence>
<feature type="compositionally biased region" description="Acidic residues" evidence="1">
    <location>
        <begin position="27"/>
        <end position="46"/>
    </location>
</feature>
<proteinExistence type="predicted"/>
<evidence type="ECO:0000256" key="1">
    <source>
        <dbReference type="SAM" id="MobiDB-lite"/>
    </source>
</evidence>
<name>A0A699VUR4_TANCI</name>
<feature type="compositionally biased region" description="Acidic residues" evidence="1">
    <location>
        <begin position="1"/>
        <end position="20"/>
    </location>
</feature>
<protein>
    <submittedName>
        <fullName evidence="2">Uncharacterized protein</fullName>
    </submittedName>
</protein>
<dbReference type="AlphaFoldDB" id="A0A699VUR4"/>
<evidence type="ECO:0000313" key="2">
    <source>
        <dbReference type="EMBL" id="GFD38093.1"/>
    </source>
</evidence>
<accession>A0A699VUR4</accession>
<comment type="caution">
    <text evidence="2">The sequence shown here is derived from an EMBL/GenBank/DDBJ whole genome shotgun (WGS) entry which is preliminary data.</text>
</comment>
<gene>
    <name evidence="2" type="ORF">Tci_910062</name>
</gene>
<feature type="non-terminal residue" evidence="2">
    <location>
        <position position="1"/>
    </location>
</feature>